<dbReference type="Gene3D" id="3.30.565.10">
    <property type="entry name" value="Histidine kinase-like ATPase, C-terminal domain"/>
    <property type="match status" value="1"/>
</dbReference>
<evidence type="ECO:0000256" key="5">
    <source>
        <dbReference type="SAM" id="Coils"/>
    </source>
</evidence>
<organism evidence="7 8">
    <name type="scientific">Bacteroides coprosuis DSM 18011</name>
    <dbReference type="NCBI Taxonomy" id="679937"/>
    <lineage>
        <taxon>Bacteria</taxon>
        <taxon>Pseudomonadati</taxon>
        <taxon>Bacteroidota</taxon>
        <taxon>Bacteroidia</taxon>
        <taxon>Bacteroidales</taxon>
        <taxon>Bacteroidaceae</taxon>
        <taxon>Bacteroides</taxon>
    </lineage>
</organism>
<gene>
    <name evidence="7" type="ORF">Bcop_2103</name>
</gene>
<dbReference type="eggNOG" id="COG0326">
    <property type="taxonomic scope" value="Bacteria"/>
</dbReference>
<keyword evidence="8" id="KW-1185">Reference proteome</keyword>
<evidence type="ECO:0000256" key="2">
    <source>
        <dbReference type="ARBA" id="ARBA00022741"/>
    </source>
</evidence>
<feature type="coiled-coil region" evidence="5">
    <location>
        <begin position="118"/>
        <end position="145"/>
    </location>
</feature>
<dbReference type="InterPro" id="IPR036890">
    <property type="entry name" value="HATPase_C_sf"/>
</dbReference>
<dbReference type="Pfam" id="PF24391">
    <property type="entry name" value="HD-CE"/>
    <property type="match status" value="1"/>
</dbReference>
<evidence type="ECO:0000259" key="6">
    <source>
        <dbReference type="Pfam" id="PF24391"/>
    </source>
</evidence>
<keyword evidence="2" id="KW-0547">Nucleotide-binding</keyword>
<feature type="domain" description="HD-CE" evidence="6">
    <location>
        <begin position="51"/>
        <end position="311"/>
    </location>
</feature>
<dbReference type="GO" id="GO:0016887">
    <property type="term" value="F:ATP hydrolysis activity"/>
    <property type="evidence" value="ECO:0007669"/>
    <property type="project" value="InterPro"/>
</dbReference>
<dbReference type="PANTHER" id="PTHR11528">
    <property type="entry name" value="HEAT SHOCK PROTEIN 90 FAMILY MEMBER"/>
    <property type="match status" value="1"/>
</dbReference>
<dbReference type="InterPro" id="IPR001404">
    <property type="entry name" value="Hsp90_fam"/>
</dbReference>
<dbReference type="AlphaFoldDB" id="F3ZTA7"/>
<dbReference type="InterPro" id="IPR020575">
    <property type="entry name" value="Hsp90_N"/>
</dbReference>
<evidence type="ECO:0000256" key="4">
    <source>
        <dbReference type="ARBA" id="ARBA00023186"/>
    </source>
</evidence>
<reference evidence="7 8" key="1">
    <citation type="journal article" date="2011" name="Stand. Genomic Sci.">
        <title>Non-contiguous finished genome sequence of Bacteroides coprosuis type strain (PC139).</title>
        <authorList>
            <person name="Land M."/>
            <person name="Held B."/>
            <person name="Gronow S."/>
            <person name="Abt B."/>
            <person name="Lucas S."/>
            <person name="Del Rio T.G."/>
            <person name="Nolan M."/>
            <person name="Tice H."/>
            <person name="Cheng J.F."/>
            <person name="Pitluck S."/>
            <person name="Liolios K."/>
            <person name="Pagani I."/>
            <person name="Ivanova N."/>
            <person name="Mavromatis K."/>
            <person name="Mikhailova N."/>
            <person name="Pati A."/>
            <person name="Tapia R."/>
            <person name="Han C."/>
            <person name="Goodwin L."/>
            <person name="Chen A."/>
            <person name="Palaniappan K."/>
            <person name="Hauser L."/>
            <person name="Brambilla E.M."/>
            <person name="Rohde M."/>
            <person name="Goker M."/>
            <person name="Detter J.C."/>
            <person name="Woyke T."/>
            <person name="Bristow J."/>
            <person name="Eisen J.A."/>
            <person name="Markowitz V."/>
            <person name="Hugenholtz P."/>
            <person name="Kyrpides N.C."/>
            <person name="Klenk H.P."/>
            <person name="Lapidus A."/>
        </authorList>
    </citation>
    <scope>NUCLEOTIDE SEQUENCE [LARGE SCALE GENOMIC DNA]</scope>
    <source>
        <strain evidence="7 8">DSM 18011</strain>
    </source>
</reference>
<dbReference type="InterPro" id="IPR056471">
    <property type="entry name" value="HD-CE"/>
</dbReference>
<dbReference type="OrthoDB" id="9816482at2"/>
<dbReference type="SUPFAM" id="SSF55874">
    <property type="entry name" value="ATPase domain of HSP90 chaperone/DNA topoisomerase II/histidine kinase"/>
    <property type="match status" value="1"/>
</dbReference>
<dbReference type="GO" id="GO:0140662">
    <property type="term" value="F:ATP-dependent protein folding chaperone"/>
    <property type="evidence" value="ECO:0007669"/>
    <property type="project" value="InterPro"/>
</dbReference>
<accession>F3ZTA7</accession>
<name>F3ZTA7_9BACE</name>
<dbReference type="HOGENOM" id="CLU_016600_0_0_10"/>
<evidence type="ECO:0000256" key="3">
    <source>
        <dbReference type="ARBA" id="ARBA00022840"/>
    </source>
</evidence>
<evidence type="ECO:0000313" key="8">
    <source>
        <dbReference type="Proteomes" id="UP000018439"/>
    </source>
</evidence>
<proteinExistence type="inferred from homology"/>
<keyword evidence="5" id="KW-0175">Coiled coil</keyword>
<dbReference type="STRING" id="679937.Bcop_2103"/>
<dbReference type="Proteomes" id="UP000018439">
    <property type="component" value="Chromosome"/>
</dbReference>
<dbReference type="Pfam" id="PF13589">
    <property type="entry name" value="HATPase_c_3"/>
    <property type="match status" value="1"/>
</dbReference>
<dbReference type="GO" id="GO:0051082">
    <property type="term" value="F:unfolded protein binding"/>
    <property type="evidence" value="ECO:0007669"/>
    <property type="project" value="InterPro"/>
</dbReference>
<sequence length="859" mass="96855">MEEYKSTSIWKNTLGKEDDENHSEKIEELRSAFITFRKNASVLISRISSILPDLTQHEISHLDSLWDTASLIVGEDYLINPLEAFILGGAILIHDSALCFEAYENGQDGIRATHQWKDAFAELQLNSKKEDIDKLKNQADFTALRELHAIQAEVLLEKSWRDPDNGQELYLLENQTLRKHLGKLIGQIASSHHWDIEQLATKLSIQQNSLPSFPREWRIDPVKIACILRCADAAHLDNLRAPDFLYALIKRNGISLNHWQAQNRISRVDIDQTDPNKETLLFNSSIDFKEEDSASWFVAYDAICLVEKEIRSCNSLLSQRSQNLTFKVKKVKGIESPEKLSEYIKVDNWKPCSAKVHVGNIERLIDNLGGELLYGSGSDLLGVTIRELIQNSRDAIFARSFVEKHFTGKITIRVEKIHSDTFLTVEDNGVGMSERVLTGPLLDFGTSFWTSSLIKSEFPGLRSSGFKSIGKFGIGFYSIFMIADSVFVESRNWKDGLSEILQLKFKEGFTLRPILKKGLIEGFPSSVSTRIKLKLKTSVLSDDLMIEIITNRMGSKNFNVPFSSYLSALTAGLDVEVLFVGKDGMESKIHTPLDSPEFDKTKWLNTISFSDYRIPNHTKAYIDNNIERLKPIIVDNMQLGLAAISTTLNNEQDFLSVSTVGGLAHSVHGRDSEYFVGYIDFNPKSAKREVDDFAGNETHIQDWARDQLKDLLNFSLNPIEKYSAASSLCHFKVDPSELAMILVSINKQQIFYTFDQLADLSLKSSIAFLESGFGGHIETHHSILDLPNYALIRPLNNSSFLSLKFSEGNKPEENKSILDCLYRKIVSKGYDVSIDTIHNIGVNSFNQSINAIVVSSKIK</sequence>
<protein>
    <submittedName>
        <fullName evidence="7">ATP-binding region ATPase domain protein</fullName>
    </submittedName>
</protein>
<keyword evidence="4" id="KW-0143">Chaperone</keyword>
<keyword evidence="3 7" id="KW-0067">ATP-binding</keyword>
<dbReference type="EMBL" id="CM001167">
    <property type="protein sequence ID" value="EGJ72275.1"/>
    <property type="molecule type" value="Genomic_DNA"/>
</dbReference>
<dbReference type="PRINTS" id="PR00775">
    <property type="entry name" value="HEATSHOCK90"/>
</dbReference>
<evidence type="ECO:0000313" key="7">
    <source>
        <dbReference type="EMBL" id="EGJ72275.1"/>
    </source>
</evidence>
<evidence type="ECO:0000256" key="1">
    <source>
        <dbReference type="ARBA" id="ARBA00008239"/>
    </source>
</evidence>
<comment type="similarity">
    <text evidence="1">Belongs to the heat shock protein 90 family.</text>
</comment>
<dbReference type="GO" id="GO:0005524">
    <property type="term" value="F:ATP binding"/>
    <property type="evidence" value="ECO:0007669"/>
    <property type="project" value="UniProtKB-KW"/>
</dbReference>